<evidence type="ECO:0000256" key="3">
    <source>
        <dbReference type="ARBA" id="ARBA00022801"/>
    </source>
</evidence>
<proteinExistence type="predicted"/>
<evidence type="ECO:0000256" key="2">
    <source>
        <dbReference type="ARBA" id="ARBA00022723"/>
    </source>
</evidence>
<organism evidence="7 8">
    <name type="scientific">Sphingomonas sanxanigenens DSM 19645 = NX02</name>
    <dbReference type="NCBI Taxonomy" id="1123269"/>
    <lineage>
        <taxon>Bacteria</taxon>
        <taxon>Pseudomonadati</taxon>
        <taxon>Pseudomonadota</taxon>
        <taxon>Alphaproteobacteria</taxon>
        <taxon>Sphingomonadales</taxon>
        <taxon>Sphingomonadaceae</taxon>
        <taxon>Sphingomonas</taxon>
    </lineage>
</organism>
<evidence type="ECO:0000313" key="7">
    <source>
        <dbReference type="EMBL" id="AHE52741.1"/>
    </source>
</evidence>
<keyword evidence="3" id="KW-0378">Hydrolase</keyword>
<keyword evidence="8" id="KW-1185">Reference proteome</keyword>
<dbReference type="GO" id="GO:0008270">
    <property type="term" value="F:zinc ion binding"/>
    <property type="evidence" value="ECO:0007669"/>
    <property type="project" value="TreeGrafter"/>
</dbReference>
<dbReference type="CDD" id="cd08070">
    <property type="entry name" value="MPN_like"/>
    <property type="match status" value="1"/>
</dbReference>
<dbReference type="PATRIC" id="fig|1123269.5.peg.972"/>
<dbReference type="Gene3D" id="3.40.140.10">
    <property type="entry name" value="Cytidine Deaminase, domain 2"/>
    <property type="match status" value="1"/>
</dbReference>
<sequence length="134" mass="13783">MGMRVEISRSLVDELLRAAAASPGAEICGLLLGGAGRIEAILPAANVAADPAHRFEIDPATLFAAHRAARAGGPRIIGHYHSHPTGSAEPSPRDAEQAIGGEYWLLLGGGAARLFVATRVGAIAGRFEAVAMAH</sequence>
<dbReference type="Pfam" id="PF14464">
    <property type="entry name" value="Prok-JAB"/>
    <property type="match status" value="1"/>
</dbReference>
<keyword evidence="4" id="KW-0862">Zinc</keyword>
<gene>
    <name evidence="7" type="ORF">NX02_05000</name>
</gene>
<dbReference type="PROSITE" id="PS50249">
    <property type="entry name" value="MPN"/>
    <property type="match status" value="1"/>
</dbReference>
<dbReference type="HOGENOM" id="CLU_116765_4_1_5"/>
<protein>
    <recommendedName>
        <fullName evidence="6">MPN domain-containing protein</fullName>
    </recommendedName>
</protein>
<evidence type="ECO:0000256" key="4">
    <source>
        <dbReference type="ARBA" id="ARBA00022833"/>
    </source>
</evidence>
<dbReference type="SUPFAM" id="SSF102712">
    <property type="entry name" value="JAB1/MPN domain"/>
    <property type="match status" value="1"/>
</dbReference>
<dbReference type="InterPro" id="IPR028090">
    <property type="entry name" value="JAB_dom_prok"/>
</dbReference>
<dbReference type="AlphaFoldDB" id="W0A6N4"/>
<dbReference type="PANTHER" id="PTHR34858:SF1">
    <property type="entry name" value="CYSO-CYSTEINE PEPTIDASE"/>
    <property type="match status" value="1"/>
</dbReference>
<dbReference type="STRING" id="1123269.NX02_05000"/>
<dbReference type="eggNOG" id="COG1310">
    <property type="taxonomic scope" value="Bacteria"/>
</dbReference>
<keyword evidence="1" id="KW-0645">Protease</keyword>
<reference evidence="7 8" key="1">
    <citation type="submission" date="2013-07" db="EMBL/GenBank/DDBJ databases">
        <title>Completed genome of Sphingomonas sanxanigenens NX02.</title>
        <authorList>
            <person name="Ma T."/>
            <person name="Huang H."/>
            <person name="Wu M."/>
            <person name="Li X."/>
            <person name="Li G."/>
        </authorList>
    </citation>
    <scope>NUCLEOTIDE SEQUENCE [LARGE SCALE GENOMIC DNA]</scope>
    <source>
        <strain evidence="7 8">NX02</strain>
    </source>
</reference>
<dbReference type="Proteomes" id="UP000018851">
    <property type="component" value="Chromosome"/>
</dbReference>
<evidence type="ECO:0000256" key="5">
    <source>
        <dbReference type="ARBA" id="ARBA00023049"/>
    </source>
</evidence>
<dbReference type="KEGG" id="ssan:NX02_05000"/>
<dbReference type="InterPro" id="IPR051929">
    <property type="entry name" value="VirAsm_ModProt"/>
</dbReference>
<feature type="domain" description="MPN" evidence="6">
    <location>
        <begin position="5"/>
        <end position="134"/>
    </location>
</feature>
<evidence type="ECO:0000313" key="8">
    <source>
        <dbReference type="Proteomes" id="UP000018851"/>
    </source>
</evidence>
<dbReference type="GO" id="GO:0008235">
    <property type="term" value="F:metalloexopeptidase activity"/>
    <property type="evidence" value="ECO:0007669"/>
    <property type="project" value="TreeGrafter"/>
</dbReference>
<keyword evidence="2" id="KW-0479">Metal-binding</keyword>
<keyword evidence="5" id="KW-0482">Metalloprotease</keyword>
<dbReference type="EMBL" id="CP006644">
    <property type="protein sequence ID" value="AHE52741.1"/>
    <property type="molecule type" value="Genomic_DNA"/>
</dbReference>
<name>W0A6N4_9SPHN</name>
<accession>W0A6N4</accession>
<dbReference type="GO" id="GO:0006508">
    <property type="term" value="P:proteolysis"/>
    <property type="evidence" value="ECO:0007669"/>
    <property type="project" value="UniProtKB-KW"/>
</dbReference>
<evidence type="ECO:0000256" key="1">
    <source>
        <dbReference type="ARBA" id="ARBA00022670"/>
    </source>
</evidence>
<dbReference type="InterPro" id="IPR037518">
    <property type="entry name" value="MPN"/>
</dbReference>
<evidence type="ECO:0000259" key="6">
    <source>
        <dbReference type="PROSITE" id="PS50249"/>
    </source>
</evidence>
<dbReference type="PANTHER" id="PTHR34858">
    <property type="entry name" value="CYSO-CYSTEINE PEPTIDASE"/>
    <property type="match status" value="1"/>
</dbReference>